<organism evidence="13 14">
    <name type="scientific">Denticeps clupeoides</name>
    <name type="common">denticle herring</name>
    <dbReference type="NCBI Taxonomy" id="299321"/>
    <lineage>
        <taxon>Eukaryota</taxon>
        <taxon>Metazoa</taxon>
        <taxon>Chordata</taxon>
        <taxon>Craniata</taxon>
        <taxon>Vertebrata</taxon>
        <taxon>Euteleostomi</taxon>
        <taxon>Actinopterygii</taxon>
        <taxon>Neopterygii</taxon>
        <taxon>Teleostei</taxon>
        <taxon>Clupei</taxon>
        <taxon>Clupeiformes</taxon>
        <taxon>Denticipitoidei</taxon>
        <taxon>Denticipitidae</taxon>
        <taxon>Denticeps</taxon>
    </lineage>
</organism>
<comment type="function">
    <text evidence="11">Transfers the glycosyl residue from UDP-Glc to the non-reducing end of alpha-1,4-glucan.</text>
</comment>
<keyword evidence="3" id="KW-0021">Allosteric enzyme</keyword>
<comment type="pathway">
    <text evidence="1 11">Glycan biosynthesis; glycogen biosynthesis.</text>
</comment>
<gene>
    <name evidence="13" type="primary">GYS1</name>
</gene>
<reference evidence="13" key="1">
    <citation type="submission" date="2025-08" db="UniProtKB">
        <authorList>
            <consortium name="Ensembl"/>
        </authorList>
    </citation>
    <scope>IDENTIFICATION</scope>
</reference>
<dbReference type="Gene3D" id="6.10.260.10">
    <property type="match status" value="1"/>
</dbReference>
<evidence type="ECO:0000256" key="3">
    <source>
        <dbReference type="ARBA" id="ARBA00022533"/>
    </source>
</evidence>
<evidence type="ECO:0000256" key="6">
    <source>
        <dbReference type="ARBA" id="ARBA00022679"/>
    </source>
</evidence>
<dbReference type="InterPro" id="IPR008631">
    <property type="entry name" value="Glycogen_synth"/>
</dbReference>
<comment type="subunit">
    <text evidence="9">Part of the GYS1-GYG1 complex, a heterooctamer composed of a tetramer of GYS1 and 2 dimers of GYG1, where each GYS1 protomer binds to one GYG1 subunit (via GYG1 C-terminus); the GYS1 tetramer may dissociate from GYG1 dimers to continue glycogen polymerization on its own.</text>
</comment>
<comment type="catalytic activity">
    <reaction evidence="10">
        <text>[(1-&gt;4)-alpha-D-glucosyl](n) + UDP-alpha-D-glucose = [(1-&gt;4)-alpha-D-glucosyl](n+1) + UDP + H(+)</text>
        <dbReference type="Rhea" id="RHEA:18549"/>
        <dbReference type="Rhea" id="RHEA-COMP:9584"/>
        <dbReference type="Rhea" id="RHEA-COMP:9587"/>
        <dbReference type="ChEBI" id="CHEBI:15378"/>
        <dbReference type="ChEBI" id="CHEBI:15444"/>
        <dbReference type="ChEBI" id="CHEBI:58223"/>
        <dbReference type="ChEBI" id="CHEBI:58885"/>
        <dbReference type="EC" id="2.4.1.11"/>
    </reaction>
    <physiologicalReaction direction="left-to-right" evidence="10">
        <dbReference type="Rhea" id="RHEA:18550"/>
    </physiologicalReaction>
</comment>
<dbReference type="Gene3D" id="3.40.50.2000">
    <property type="entry name" value="Glycogen Phosphorylase B"/>
    <property type="match status" value="2"/>
</dbReference>
<evidence type="ECO:0000256" key="2">
    <source>
        <dbReference type="ARBA" id="ARBA00010686"/>
    </source>
</evidence>
<protein>
    <recommendedName>
        <fullName evidence="11">Glycogen [starch] synthase</fullName>
        <ecNumber evidence="11">2.4.1.11</ecNumber>
    </recommendedName>
</protein>
<accession>A0AAY4CE87</accession>
<evidence type="ECO:0000256" key="12">
    <source>
        <dbReference type="SAM" id="MobiDB-lite"/>
    </source>
</evidence>
<feature type="compositionally biased region" description="Acidic residues" evidence="12">
    <location>
        <begin position="600"/>
        <end position="615"/>
    </location>
</feature>
<evidence type="ECO:0000256" key="4">
    <source>
        <dbReference type="ARBA" id="ARBA00022553"/>
    </source>
</evidence>
<evidence type="ECO:0000256" key="9">
    <source>
        <dbReference type="ARBA" id="ARBA00044021"/>
    </source>
</evidence>
<keyword evidence="5 11" id="KW-0328">Glycosyltransferase</keyword>
<evidence type="ECO:0000256" key="8">
    <source>
        <dbReference type="ARBA" id="ARBA00043883"/>
    </source>
</evidence>
<feature type="region of interest" description="Disordered" evidence="12">
    <location>
        <begin position="576"/>
        <end position="640"/>
    </location>
</feature>
<feature type="compositionally biased region" description="Polar residues" evidence="12">
    <location>
        <begin position="624"/>
        <end position="640"/>
    </location>
</feature>
<comment type="similarity">
    <text evidence="2 11">Belongs to the glycosyltransferase 3 family.</text>
</comment>
<dbReference type="EC" id="2.4.1.11" evidence="11"/>
<dbReference type="Pfam" id="PF05693">
    <property type="entry name" value="Glycogen_syn"/>
    <property type="match status" value="1"/>
</dbReference>
<dbReference type="PANTHER" id="PTHR10176:SF2">
    <property type="entry name" value="GLYCOGEN [STARCH] SYNTHASE, MUSCLE"/>
    <property type="match status" value="1"/>
</dbReference>
<evidence type="ECO:0000313" key="13">
    <source>
        <dbReference type="Ensembl" id="ENSDCDP00010031495.1"/>
    </source>
</evidence>
<evidence type="ECO:0000256" key="5">
    <source>
        <dbReference type="ARBA" id="ARBA00022676"/>
    </source>
</evidence>
<dbReference type="GO" id="GO:0005737">
    <property type="term" value="C:cytoplasm"/>
    <property type="evidence" value="ECO:0007669"/>
    <property type="project" value="TreeGrafter"/>
</dbReference>
<dbReference type="Ensembl" id="ENSDCDT00010038973.1">
    <property type="protein sequence ID" value="ENSDCDP00010031495.1"/>
    <property type="gene ID" value="ENSDCDG00010019911.1"/>
</dbReference>
<evidence type="ECO:0000256" key="11">
    <source>
        <dbReference type="RuleBase" id="RU363104"/>
    </source>
</evidence>
<sequence>MPLARSLSVTSLSGLEDWEEDFDLEDAVLFEIAWEVANKVGGIYTVIQTKARLTCEEWGDNYFLVGPYMESSVRTQVELIEPCNPALRRTIDKMNASGCKFAAQCDSPPHIVAHFHEWLAGLGLVLCRQRQLPVATIFTTHATLLGRYLCAGNVDFYNNLAEFNVDKEAGDRQIYHRYCLERAAARCAHVFTTVSKITAIEAEHLLKRKPDVVTPNGLNVKKFSAMHEFQNLHAQSKARIQEFIRGHFYGNLDFNLDKSVFFFIAGRYEFSNKGADLFLEALARLNYLLRVNHSEVTVIAFFIMPARTNNFNVETLKGQAVRKQLWDTAQTVKERFGKKLYESLLIGQLPDVSKMLDKEDFTIIKRAIFATQRQCQPPICTHNMLEDSSDPILTCIRRIGLFNSSSDRVKVIFHPEFLSSTSPLLPMDYEEFVRGCHLGVFPSYYEPWGYTPAECTVMGIPSVSTNLSGFGCFMEEHIADPSAYGIYILDRRYRGVDESCNQLTSFLFQFCQQSRRQRIIQRNRTERLSDLLDWRYLGRYYISARHMALAKAFPDTYCYELQDPTSVSLSATQGFRYPRPASVPPSPAHSLHSSPHHSEAEDDDEEERYDEDLEAEKDRLNIRQPYSSTYRLQNSVPEKN</sequence>
<comment type="function">
    <text evidence="8">Glycogen synthase participates in the glycogen biosynthetic process along with glycogenin and glycogen branching enzyme. Extends the primer composed of a few glucose units formed by glycogenin by adding new glucose units to it. In this context, glycogen synthase transfers the glycosyl residue from UDP-Glc to the non-reducing end of alpha-1,4-glucan.</text>
</comment>
<dbReference type="FunFam" id="3.40.50.2000:FF:000014">
    <property type="entry name" value="Glycogen [starch] synthase"/>
    <property type="match status" value="1"/>
</dbReference>
<name>A0AAY4CE87_9TELE</name>
<dbReference type="GO" id="GO:0004373">
    <property type="term" value="F:alpha-1,4-glucan glucosyltransferase (UDP-glucose donor) activity"/>
    <property type="evidence" value="ECO:0007669"/>
    <property type="project" value="UniProtKB-EC"/>
</dbReference>
<dbReference type="SUPFAM" id="SSF53756">
    <property type="entry name" value="UDP-Glycosyltransferase/glycogen phosphorylase"/>
    <property type="match status" value="2"/>
</dbReference>
<evidence type="ECO:0000256" key="10">
    <source>
        <dbReference type="ARBA" id="ARBA00047345"/>
    </source>
</evidence>
<dbReference type="Proteomes" id="UP000694580">
    <property type="component" value="Unplaced"/>
</dbReference>
<reference evidence="13" key="2">
    <citation type="submission" date="2025-09" db="UniProtKB">
        <authorList>
            <consortium name="Ensembl"/>
        </authorList>
    </citation>
    <scope>IDENTIFICATION</scope>
</reference>
<evidence type="ECO:0000256" key="1">
    <source>
        <dbReference type="ARBA" id="ARBA00004964"/>
    </source>
</evidence>
<dbReference type="GO" id="GO:0005978">
    <property type="term" value="P:glycogen biosynthetic process"/>
    <property type="evidence" value="ECO:0007669"/>
    <property type="project" value="UniProtKB-KW"/>
</dbReference>
<evidence type="ECO:0000256" key="7">
    <source>
        <dbReference type="ARBA" id="ARBA00023056"/>
    </source>
</evidence>
<evidence type="ECO:0000313" key="14">
    <source>
        <dbReference type="Proteomes" id="UP000694580"/>
    </source>
</evidence>
<dbReference type="GeneTree" id="ENSGT00390000018612"/>
<keyword evidence="6 11" id="KW-0808">Transferase</keyword>
<keyword evidence="4" id="KW-0597">Phosphoprotein</keyword>
<proteinExistence type="inferred from homology"/>
<dbReference type="PANTHER" id="PTHR10176">
    <property type="entry name" value="GLYCOGEN SYNTHASE"/>
    <property type="match status" value="1"/>
</dbReference>
<keyword evidence="7 11" id="KW-0320">Glycogen biosynthesis</keyword>
<keyword evidence="14" id="KW-1185">Reference proteome</keyword>
<dbReference type="AlphaFoldDB" id="A0AAY4CE87"/>